<dbReference type="Proteomes" id="UP000000329">
    <property type="component" value="Chromosome"/>
</dbReference>
<evidence type="ECO:0000256" key="8">
    <source>
        <dbReference type="SAM" id="Phobius"/>
    </source>
</evidence>
<feature type="transmembrane region" description="Helical" evidence="8">
    <location>
        <begin position="282"/>
        <end position="301"/>
    </location>
</feature>
<keyword evidence="3" id="KW-1003">Cell membrane</keyword>
<organism evidence="9 10">
    <name type="scientific">Herbaspirillum seropedicae (strain SmR1)</name>
    <dbReference type="NCBI Taxonomy" id="757424"/>
    <lineage>
        <taxon>Bacteria</taxon>
        <taxon>Pseudomonadati</taxon>
        <taxon>Pseudomonadota</taxon>
        <taxon>Betaproteobacteria</taxon>
        <taxon>Burkholderiales</taxon>
        <taxon>Oxalobacteraceae</taxon>
        <taxon>Herbaspirillum</taxon>
    </lineage>
</organism>
<dbReference type="eggNOG" id="COG4158">
    <property type="taxonomic scope" value="Bacteria"/>
</dbReference>
<feature type="transmembrane region" description="Helical" evidence="8">
    <location>
        <begin position="49"/>
        <end position="69"/>
    </location>
</feature>
<feature type="transmembrane region" description="Helical" evidence="8">
    <location>
        <begin position="104"/>
        <end position="123"/>
    </location>
</feature>
<evidence type="ECO:0000256" key="3">
    <source>
        <dbReference type="ARBA" id="ARBA00022475"/>
    </source>
</evidence>
<evidence type="ECO:0000256" key="6">
    <source>
        <dbReference type="ARBA" id="ARBA00022989"/>
    </source>
</evidence>
<dbReference type="InterPro" id="IPR001851">
    <property type="entry name" value="ABC_transp_permease"/>
</dbReference>
<keyword evidence="5 8" id="KW-0812">Transmembrane</keyword>
<evidence type="ECO:0000256" key="4">
    <source>
        <dbReference type="ARBA" id="ARBA00022519"/>
    </source>
</evidence>
<keyword evidence="4" id="KW-0997">Cell inner membrane</keyword>
<evidence type="ECO:0000313" key="10">
    <source>
        <dbReference type="Proteomes" id="UP000000329"/>
    </source>
</evidence>
<evidence type="ECO:0000313" key="9">
    <source>
        <dbReference type="EMBL" id="ADJ65493.1"/>
    </source>
</evidence>
<dbReference type="STRING" id="757424.Hsero_4022"/>
<keyword evidence="2" id="KW-0813">Transport</keyword>
<dbReference type="Pfam" id="PF02653">
    <property type="entry name" value="BPD_transp_2"/>
    <property type="match status" value="1"/>
</dbReference>
<feature type="transmembrane region" description="Helical" evidence="8">
    <location>
        <begin position="257"/>
        <end position="275"/>
    </location>
</feature>
<feature type="transmembrane region" description="Helical" evidence="8">
    <location>
        <begin position="23"/>
        <end position="43"/>
    </location>
</feature>
<dbReference type="GO" id="GO:0022857">
    <property type="term" value="F:transmembrane transporter activity"/>
    <property type="evidence" value="ECO:0007669"/>
    <property type="project" value="InterPro"/>
</dbReference>
<proteinExistence type="predicted"/>
<feature type="transmembrane region" description="Helical" evidence="8">
    <location>
        <begin position="307"/>
        <end position="324"/>
    </location>
</feature>
<dbReference type="AlphaFoldDB" id="D8ISS7"/>
<feature type="transmembrane region" description="Helical" evidence="8">
    <location>
        <begin position="225"/>
        <end position="245"/>
    </location>
</feature>
<reference evidence="9 10" key="1">
    <citation type="submission" date="2010-04" db="EMBL/GenBank/DDBJ databases">
        <title>The genome of Herbaspirillum seropedicae SmR1, an endophytic, nitrogen-fixing, plant-growth promoting beta-Proteobacteria.</title>
        <authorList>
            <person name="Pedrosa F.O."/>
            <person name="Monteiro R.A."/>
            <person name="Wassem R."/>
            <person name="Cruz L.M."/>
            <person name="Ayub R.A."/>
            <person name="Colauto N.B."/>
            <person name="Fernandez M.A."/>
            <person name="Fungaro M.H.P."/>
            <person name="Grisard E.C."/>
            <person name="Hungria M."/>
            <person name="Madeira H.M.F."/>
            <person name="Nodari R.O."/>
            <person name="Osaku C.A."/>
            <person name="Petzl-Erler M.L."/>
            <person name="Terenzi H."/>
            <person name="Vieira L.G.E."/>
            <person name="Almeida M.I.M."/>
            <person name="Alves L.R."/>
            <person name="Arantes O.M.N."/>
            <person name="Balsanelli E."/>
            <person name="Barcellos F.G."/>
            <person name="Baura V.A."/>
            <person name="Binde D.R."/>
            <person name="Campo R.J."/>
            <person name="Chubatsu L.S."/>
            <person name="Chueire L.M.O."/>
            <person name="Ciferri R.R."/>
            <person name="Correa L.C."/>
            <person name="da Conceicao Silva J.L."/>
            <person name="Dabul A.N.G."/>
            <person name="Dambros B.P."/>
            <person name="Faoro H."/>
            <person name="Favetti A."/>
            <person name="Friedermann G."/>
            <person name="Furlaneto M.C."/>
            <person name="Gasques L.S."/>
            <person name="Gimenes C.C.T."/>
            <person name="Gioppo N.M.R."/>
            <person name="Glienke-Blanco C."/>
            <person name="Godoy L.P."/>
            <person name="Guerra M.P."/>
            <person name="Karp S."/>
            <person name="Kava-Cordeiro V."/>
            <person name="Margarido V.P."/>
            <person name="Mathioni S.M."/>
            <person name="Menck-Soares M.A."/>
            <person name="Murace N.K."/>
            <person name="Nicolas M.F."/>
            <person name="Oliveira C.E.C."/>
            <person name="Pagnan N.A.B."/>
            <person name="Pamphile J.A."/>
            <person name="Patussi E.V."/>
            <person name="Pereira L.F.P."/>
            <person name="Pereira-Ferrari L."/>
            <person name="Pinto F.G.S."/>
            <person name="Precoma C."/>
            <person name="Prioli A.J."/>
            <person name="Prioli S.M.A.P."/>
            <person name="Raittz R.T."/>
            <person name="Ramos H.J.O."/>
            <person name="Ribeiro E.M.S.F."/>
            <person name="Rigo L.U."/>
            <person name="Rocha C.L.M.S.C."/>
            <person name="Rocha S.N."/>
            <person name="Santos K."/>
            <person name="Satori D."/>
            <person name="Silva A.G."/>
            <person name="Simao R.C.G."/>
            <person name="Soares M.A.M."/>
            <person name="Souza E.M."/>
            <person name="Steffens M.B.R."/>
            <person name="Steindel M."/>
            <person name="Tadra-Sfeir M.Z."/>
            <person name="Takahashi E.K."/>
            <person name="Torres R.A."/>
            <person name="Valle J.S."/>
            <person name="Vernal J.I."/>
            <person name="Vilas-Boas L.A."/>
            <person name="Watanabe M.A.E."/>
            <person name="Weiss V.A."/>
            <person name="Yates M.A."/>
            <person name="Souza E.M."/>
        </authorList>
    </citation>
    <scope>NUCLEOTIDE SEQUENCE [LARGE SCALE GENOMIC DNA]</scope>
    <source>
        <strain evidence="9 10">SmR1</strain>
    </source>
</reference>
<dbReference type="CDD" id="cd06579">
    <property type="entry name" value="TM_PBP1_transp_AraH_like"/>
    <property type="match status" value="1"/>
</dbReference>
<feature type="transmembrane region" description="Helical" evidence="8">
    <location>
        <begin position="81"/>
        <end position="98"/>
    </location>
</feature>
<dbReference type="GO" id="GO:0005886">
    <property type="term" value="C:plasma membrane"/>
    <property type="evidence" value="ECO:0007669"/>
    <property type="project" value="UniProtKB-SubCell"/>
</dbReference>
<dbReference type="HOGENOM" id="CLU_028880_3_2_4"/>
<name>D8ISS7_HERSS</name>
<keyword evidence="7 8" id="KW-0472">Membrane</keyword>
<keyword evidence="9" id="KW-0762">Sugar transport</keyword>
<feature type="transmembrane region" description="Helical" evidence="8">
    <location>
        <begin position="130"/>
        <end position="152"/>
    </location>
</feature>
<feature type="transmembrane region" description="Helical" evidence="8">
    <location>
        <begin position="172"/>
        <end position="194"/>
    </location>
</feature>
<gene>
    <name evidence="9" type="ordered locus">Hsero_4022</name>
</gene>
<protein>
    <submittedName>
        <fullName evidence="9">ABC-type sugar transport system, permease component protein</fullName>
    </submittedName>
</protein>
<evidence type="ECO:0000256" key="1">
    <source>
        <dbReference type="ARBA" id="ARBA00004651"/>
    </source>
</evidence>
<accession>D8ISS7</accession>
<evidence type="ECO:0000256" key="5">
    <source>
        <dbReference type="ARBA" id="ARBA00022692"/>
    </source>
</evidence>
<dbReference type="PANTHER" id="PTHR32196:SF21">
    <property type="entry name" value="ABC TRANSPORTER PERMEASE PROTEIN YPHD-RELATED"/>
    <property type="match status" value="1"/>
</dbReference>
<evidence type="ECO:0000256" key="7">
    <source>
        <dbReference type="ARBA" id="ARBA00023136"/>
    </source>
</evidence>
<sequence>MSATSAATVTAQRRMGVLSRHEIQTLLLPMATLAVVLAPIFWINPNTMSYFGLGLLLNLAVPMILASMAQLCIIAVNDLDLSIGAFISLVSCIAVTWLPERPVLGVAALVACVLLYAAIGALVELFDLPSIVVTLGLSFVWGGFVWGGWALILLPMPGGATPQWIQDVMNLAIPVIPTPIVYAVLIALCAHWFLMRSSTGVRLRGAGGNPKAIVRSGGSVVRAKALMYGLAGVLGILSALTLVGITTSADANIAQRYTLISIAAVILGGGSFIGGKVSPIGATLGAITLGIAASFLSFLNIAPKWQIGLQGAILIIVLSMRILLSARGERQ</sequence>
<keyword evidence="6 8" id="KW-1133">Transmembrane helix</keyword>
<dbReference type="EMBL" id="CP002039">
    <property type="protein sequence ID" value="ADJ65493.1"/>
    <property type="molecule type" value="Genomic_DNA"/>
</dbReference>
<comment type="subcellular location">
    <subcellularLocation>
        <location evidence="1">Cell membrane</location>
        <topology evidence="1">Multi-pass membrane protein</topology>
    </subcellularLocation>
</comment>
<evidence type="ECO:0000256" key="2">
    <source>
        <dbReference type="ARBA" id="ARBA00022448"/>
    </source>
</evidence>
<dbReference type="PANTHER" id="PTHR32196">
    <property type="entry name" value="ABC TRANSPORTER PERMEASE PROTEIN YPHD-RELATED-RELATED"/>
    <property type="match status" value="1"/>
</dbReference>
<dbReference type="KEGG" id="hse:Hsero_4022"/>
<keyword evidence="10" id="KW-1185">Reference proteome</keyword>